<evidence type="ECO:0000313" key="4">
    <source>
        <dbReference type="EMBL" id="RWR82220.1"/>
    </source>
</evidence>
<name>A0A3S3MTP8_9MAGN</name>
<feature type="domain" description="C2H2-type" evidence="3">
    <location>
        <begin position="65"/>
        <end position="92"/>
    </location>
</feature>
<dbReference type="EMBL" id="QPKB01000004">
    <property type="protein sequence ID" value="RWR82220.1"/>
    <property type="molecule type" value="Genomic_DNA"/>
</dbReference>
<dbReference type="PROSITE" id="PS00028">
    <property type="entry name" value="ZINC_FINGER_C2H2_1"/>
    <property type="match status" value="1"/>
</dbReference>
<comment type="caution">
    <text evidence="4">The sequence shown here is derived from an EMBL/GenBank/DDBJ whole genome shotgun (WGS) entry which is preliminary data.</text>
</comment>
<dbReference type="SUPFAM" id="SSF57667">
    <property type="entry name" value="beta-beta-alpha zinc fingers"/>
    <property type="match status" value="1"/>
</dbReference>
<evidence type="ECO:0000256" key="2">
    <source>
        <dbReference type="SAM" id="MobiDB-lite"/>
    </source>
</evidence>
<dbReference type="GO" id="GO:0008270">
    <property type="term" value="F:zinc ion binding"/>
    <property type="evidence" value="ECO:0007669"/>
    <property type="project" value="UniProtKB-KW"/>
</dbReference>
<dbReference type="PROSITE" id="PS50157">
    <property type="entry name" value="ZINC_FINGER_C2H2_2"/>
    <property type="match status" value="1"/>
</dbReference>
<evidence type="ECO:0000313" key="5">
    <source>
        <dbReference type="Proteomes" id="UP000283530"/>
    </source>
</evidence>
<dbReference type="PANTHER" id="PTHR46353">
    <property type="entry name" value="ZINC FINGER PROTEIN 5"/>
    <property type="match status" value="1"/>
</dbReference>
<keyword evidence="1" id="KW-0863">Zinc-finger</keyword>
<keyword evidence="1" id="KW-0479">Metal-binding</keyword>
<dbReference type="GO" id="GO:0003700">
    <property type="term" value="F:DNA-binding transcription factor activity"/>
    <property type="evidence" value="ECO:0007669"/>
    <property type="project" value="TreeGrafter"/>
</dbReference>
<dbReference type="GO" id="GO:0005634">
    <property type="term" value="C:nucleus"/>
    <property type="evidence" value="ECO:0007669"/>
    <property type="project" value="TreeGrafter"/>
</dbReference>
<dbReference type="Gene3D" id="3.30.160.60">
    <property type="entry name" value="Classic Zinc Finger"/>
    <property type="match status" value="1"/>
</dbReference>
<dbReference type="GO" id="GO:0010090">
    <property type="term" value="P:trichome morphogenesis"/>
    <property type="evidence" value="ECO:0007669"/>
    <property type="project" value="InterPro"/>
</dbReference>
<keyword evidence="1" id="KW-0862">Zinc</keyword>
<dbReference type="AlphaFoldDB" id="A0A3S3MTP8"/>
<evidence type="ECO:0000259" key="3">
    <source>
        <dbReference type="PROSITE" id="PS50157"/>
    </source>
</evidence>
<dbReference type="OrthoDB" id="1963312at2759"/>
<dbReference type="PANTHER" id="PTHR46353:SF23">
    <property type="entry name" value="C2H2 ZINC FINGER-CONTAINING PROTEIN-RELATED"/>
    <property type="match status" value="1"/>
</dbReference>
<dbReference type="InterPro" id="IPR036236">
    <property type="entry name" value="Znf_C2H2_sf"/>
</dbReference>
<dbReference type="GO" id="GO:0000976">
    <property type="term" value="F:transcription cis-regulatory region binding"/>
    <property type="evidence" value="ECO:0007669"/>
    <property type="project" value="TreeGrafter"/>
</dbReference>
<evidence type="ECO:0000256" key="1">
    <source>
        <dbReference type="PROSITE-ProRule" id="PRU00042"/>
    </source>
</evidence>
<feature type="region of interest" description="Disordered" evidence="2">
    <location>
        <begin position="26"/>
        <end position="57"/>
    </location>
</feature>
<dbReference type="InterPro" id="IPR044299">
    <property type="entry name" value="GIS3/ZFP5/ZFP6"/>
</dbReference>
<keyword evidence="5" id="KW-1185">Reference proteome</keyword>
<accession>A0A3S3MTP8</accession>
<proteinExistence type="predicted"/>
<dbReference type="Proteomes" id="UP000283530">
    <property type="component" value="Unassembled WGS sequence"/>
</dbReference>
<gene>
    <name evidence="4" type="ORF">CKAN_01093200</name>
</gene>
<feature type="compositionally biased region" description="Low complexity" evidence="2">
    <location>
        <begin position="37"/>
        <end position="57"/>
    </location>
</feature>
<dbReference type="InterPro" id="IPR013087">
    <property type="entry name" value="Znf_C2H2_type"/>
</dbReference>
<reference evidence="4 5" key="1">
    <citation type="journal article" date="2019" name="Nat. Plants">
        <title>Stout camphor tree genome fills gaps in understanding of flowering plant genome evolution.</title>
        <authorList>
            <person name="Chaw S.M."/>
            <person name="Liu Y.C."/>
            <person name="Wu Y.W."/>
            <person name="Wang H.Y."/>
            <person name="Lin C.I."/>
            <person name="Wu C.S."/>
            <person name="Ke H.M."/>
            <person name="Chang L.Y."/>
            <person name="Hsu C.Y."/>
            <person name="Yang H.T."/>
            <person name="Sudianto E."/>
            <person name="Hsu M.H."/>
            <person name="Wu K.P."/>
            <person name="Wang L.N."/>
            <person name="Leebens-Mack J.H."/>
            <person name="Tsai I.J."/>
        </authorList>
    </citation>
    <scope>NUCLEOTIDE SEQUENCE [LARGE SCALE GENOMIC DNA]</scope>
    <source>
        <strain evidence="5">cv. Chaw 1501</strain>
        <tissue evidence="4">Young leaves</tissue>
    </source>
</reference>
<dbReference type="GO" id="GO:0009736">
    <property type="term" value="P:cytokinin-activated signaling pathway"/>
    <property type="evidence" value="ECO:0007669"/>
    <property type="project" value="TreeGrafter"/>
</dbReference>
<dbReference type="GO" id="GO:0009740">
    <property type="term" value="P:gibberellic acid mediated signaling pathway"/>
    <property type="evidence" value="ECO:0007669"/>
    <property type="project" value="TreeGrafter"/>
</dbReference>
<protein>
    <submittedName>
        <fullName evidence="4">Zinc finger protein 6</fullName>
    </submittedName>
</protein>
<feature type="region of interest" description="Disordered" evidence="2">
    <location>
        <begin position="182"/>
        <end position="204"/>
    </location>
</feature>
<sequence>MEENHCKPKHAVNSTGLKLFGIHMLEEEEEAASTQKPIGSSDSGSSPIESSDSGNSPAITECRRYECQYCCREFSNSQALGGHQNAHKKERQQMKRALMQANRHSLAYMRNNPMASAFSPPLHLLGQSGPIMVPSPAPPSSSWVYLSPPVPPPAPPFQCMFPPQNPTETFLYGHDRTASNSIIQPHGTIPPLKGASDAQGDRNYDDAMGLDLHLSLAPADP</sequence>
<organism evidence="4 5">
    <name type="scientific">Cinnamomum micranthum f. kanehirae</name>
    <dbReference type="NCBI Taxonomy" id="337451"/>
    <lineage>
        <taxon>Eukaryota</taxon>
        <taxon>Viridiplantae</taxon>
        <taxon>Streptophyta</taxon>
        <taxon>Embryophyta</taxon>
        <taxon>Tracheophyta</taxon>
        <taxon>Spermatophyta</taxon>
        <taxon>Magnoliopsida</taxon>
        <taxon>Magnoliidae</taxon>
        <taxon>Laurales</taxon>
        <taxon>Lauraceae</taxon>
        <taxon>Cinnamomum</taxon>
    </lineage>
</organism>